<dbReference type="SMART" id="SM00343">
    <property type="entry name" value="ZnF_C2HC"/>
    <property type="match status" value="1"/>
</dbReference>
<evidence type="ECO:0000313" key="4">
    <source>
        <dbReference type="EMBL" id="KAL2474288.1"/>
    </source>
</evidence>
<dbReference type="GO" id="GO:0008270">
    <property type="term" value="F:zinc ion binding"/>
    <property type="evidence" value="ECO:0007669"/>
    <property type="project" value="UniProtKB-KW"/>
</dbReference>
<dbReference type="InterPro" id="IPR001878">
    <property type="entry name" value="Znf_CCHC"/>
</dbReference>
<evidence type="ECO:0000256" key="2">
    <source>
        <dbReference type="SAM" id="MobiDB-lite"/>
    </source>
</evidence>
<evidence type="ECO:0000256" key="1">
    <source>
        <dbReference type="PROSITE-ProRule" id="PRU00047"/>
    </source>
</evidence>
<keyword evidence="1" id="KW-0862">Zinc</keyword>
<feature type="compositionally biased region" description="Basic and acidic residues" evidence="2">
    <location>
        <begin position="172"/>
        <end position="195"/>
    </location>
</feature>
<feature type="region of interest" description="Disordered" evidence="2">
    <location>
        <begin position="124"/>
        <end position="195"/>
    </location>
</feature>
<feature type="compositionally biased region" description="Basic and acidic residues" evidence="2">
    <location>
        <begin position="145"/>
        <end position="162"/>
    </location>
</feature>
<evidence type="ECO:0000259" key="3">
    <source>
        <dbReference type="PROSITE" id="PS50158"/>
    </source>
</evidence>
<dbReference type="SUPFAM" id="SSF57756">
    <property type="entry name" value="Retrovirus zinc finger-like domains"/>
    <property type="match status" value="1"/>
</dbReference>
<dbReference type="Proteomes" id="UP001604336">
    <property type="component" value="Unassembled WGS sequence"/>
</dbReference>
<name>A0ABD1QDJ3_9LAMI</name>
<dbReference type="Gene3D" id="4.10.60.10">
    <property type="entry name" value="Zinc finger, CCHC-type"/>
    <property type="match status" value="1"/>
</dbReference>
<keyword evidence="1" id="KW-0479">Metal-binding</keyword>
<keyword evidence="1" id="KW-0863">Zinc-finger</keyword>
<dbReference type="AlphaFoldDB" id="A0ABD1QDJ3"/>
<gene>
    <name evidence="4" type="ORF">Adt_35024</name>
</gene>
<comment type="caution">
    <text evidence="4">The sequence shown here is derived from an EMBL/GenBank/DDBJ whole genome shotgun (WGS) entry which is preliminary data.</text>
</comment>
<dbReference type="InterPro" id="IPR036875">
    <property type="entry name" value="Znf_CCHC_sf"/>
</dbReference>
<dbReference type="Pfam" id="PF00098">
    <property type="entry name" value="zf-CCHC"/>
    <property type="match status" value="1"/>
</dbReference>
<protein>
    <submittedName>
        <fullName evidence="4">Gag/pol protein</fullName>
    </submittedName>
</protein>
<reference evidence="5" key="1">
    <citation type="submission" date="2024-07" db="EMBL/GenBank/DDBJ databases">
        <title>Two chromosome-level genome assemblies of Korean endemic species Abeliophyllum distichum and Forsythia ovata (Oleaceae).</title>
        <authorList>
            <person name="Jang H."/>
        </authorList>
    </citation>
    <scope>NUCLEOTIDE SEQUENCE [LARGE SCALE GENOMIC DNA]</scope>
</reference>
<feature type="domain" description="CCHC-type" evidence="3">
    <location>
        <begin position="161"/>
        <end position="177"/>
    </location>
</feature>
<dbReference type="PROSITE" id="PS50158">
    <property type="entry name" value="ZF_CCHC"/>
    <property type="match status" value="1"/>
</dbReference>
<dbReference type="Pfam" id="PF14223">
    <property type="entry name" value="Retrotran_gag_2"/>
    <property type="match status" value="1"/>
</dbReference>
<dbReference type="EMBL" id="JBFOLK010000011">
    <property type="protein sequence ID" value="KAL2474288.1"/>
    <property type="molecule type" value="Genomic_DNA"/>
</dbReference>
<keyword evidence="5" id="KW-1185">Reference proteome</keyword>
<evidence type="ECO:0000313" key="5">
    <source>
        <dbReference type="Proteomes" id="UP001604336"/>
    </source>
</evidence>
<organism evidence="4 5">
    <name type="scientific">Abeliophyllum distichum</name>
    <dbReference type="NCBI Taxonomy" id="126358"/>
    <lineage>
        <taxon>Eukaryota</taxon>
        <taxon>Viridiplantae</taxon>
        <taxon>Streptophyta</taxon>
        <taxon>Embryophyta</taxon>
        <taxon>Tracheophyta</taxon>
        <taxon>Spermatophyta</taxon>
        <taxon>Magnoliopsida</taxon>
        <taxon>eudicotyledons</taxon>
        <taxon>Gunneridae</taxon>
        <taxon>Pentapetalae</taxon>
        <taxon>asterids</taxon>
        <taxon>lamiids</taxon>
        <taxon>Lamiales</taxon>
        <taxon>Oleaceae</taxon>
        <taxon>Forsythieae</taxon>
        <taxon>Abeliophyllum</taxon>
    </lineage>
</organism>
<accession>A0ABD1QDJ3</accession>
<sequence>MIVLTVEKIDFVLEEDLPEQPTETESKAKRDSYDKWIAVDKLACCYILALMSNVLQQKHVSLETSYDIMKILKDMFTHQSRRAQFEVIHMLQNMRMKPGTLVKDHMLTMIGHFNVAENLGATIDQDTQVDMPKGGGGKKKKRTSKKQEGNKTKADGKPEGKCFKCGQKGHWKKDCPDALAKKEQGDDDSGEQKTQ</sequence>
<proteinExistence type="predicted"/>